<evidence type="ECO:0000256" key="1">
    <source>
        <dbReference type="SAM" id="MobiDB-lite"/>
    </source>
</evidence>
<organism evidence="2 3">
    <name type="scientific">Muricoccus vinaceus</name>
    <dbReference type="NCBI Taxonomy" id="424704"/>
    <lineage>
        <taxon>Bacteria</taxon>
        <taxon>Pseudomonadati</taxon>
        <taxon>Pseudomonadota</taxon>
        <taxon>Alphaproteobacteria</taxon>
        <taxon>Acetobacterales</taxon>
        <taxon>Roseomonadaceae</taxon>
        <taxon>Muricoccus</taxon>
    </lineage>
</organism>
<feature type="region of interest" description="Disordered" evidence="1">
    <location>
        <begin position="1"/>
        <end position="29"/>
    </location>
</feature>
<comment type="caution">
    <text evidence="2">The sequence shown here is derived from an EMBL/GenBank/DDBJ whole genome shotgun (WGS) entry which is preliminary data.</text>
</comment>
<proteinExistence type="predicted"/>
<sequence length="449" mass="49700">MPIPAATISREAAAPGAAAAPRPDATEWREGEADQLTRWIGLQSPTALRHAAALRPFRRDEFGSAAEAPSDGHLEAANALTGDLRRNVLAMSREIARASRAAARAPDRASLARLLASREAMLNWVRRAEDIWSFYLELFGQRQSRFGPMLLACDRIALDCYQYVYTGIGRARPVPSPAPFCYMETQSGPATWRRGIAMAKLGRRPNPFPLIQLPHHRLVNPWTLGAVLHESGHNLQSDLGLWQAVPLAIARRLLEAGLSPAIAKTWARWHQETWADLVAVLLGGPEIVASLMDVTARSVRSTQRFDPKGVHPTPWLRIPINIELLRRMGFEERARGFRQAWDRLYPPPAPGTIPRALLDTFPRACEVAVDAIAFQPFAQLGGRSLAGSVRFEARDQGLVEEAARRLAESRDPGIVPAIFLVGAARHAADRRWAPPGTIARNFYRALVRR</sequence>
<reference evidence="2 3" key="1">
    <citation type="submission" date="2024-09" db="EMBL/GenBank/DDBJ databases">
        <authorList>
            <person name="Sun Q."/>
            <person name="Mori K."/>
        </authorList>
    </citation>
    <scope>NUCLEOTIDE SEQUENCE [LARGE SCALE GENOMIC DNA]</scope>
    <source>
        <strain evidence="2 3">CCM 7468</strain>
    </source>
</reference>
<accession>A0ABV6IZN0</accession>
<name>A0ABV6IZN0_9PROT</name>
<dbReference type="RefSeq" id="WP_377056111.1">
    <property type="nucleotide sequence ID" value="NZ_JBHLVZ010000091.1"/>
</dbReference>
<keyword evidence="3" id="KW-1185">Reference proteome</keyword>
<protein>
    <submittedName>
        <fullName evidence="2">Uncharacterized protein</fullName>
    </submittedName>
</protein>
<feature type="compositionally biased region" description="Low complexity" evidence="1">
    <location>
        <begin position="12"/>
        <end position="23"/>
    </location>
</feature>
<gene>
    <name evidence="2" type="ORF">ACFFIC_26540</name>
</gene>
<evidence type="ECO:0000313" key="3">
    <source>
        <dbReference type="Proteomes" id="UP001589789"/>
    </source>
</evidence>
<dbReference type="EMBL" id="JBHLVZ010000091">
    <property type="protein sequence ID" value="MFC0389079.1"/>
    <property type="molecule type" value="Genomic_DNA"/>
</dbReference>
<dbReference type="Proteomes" id="UP001589789">
    <property type="component" value="Unassembled WGS sequence"/>
</dbReference>
<evidence type="ECO:0000313" key="2">
    <source>
        <dbReference type="EMBL" id="MFC0389079.1"/>
    </source>
</evidence>